<evidence type="ECO:0000256" key="11">
    <source>
        <dbReference type="ARBA" id="ARBA00029504"/>
    </source>
</evidence>
<dbReference type="GO" id="GO:0005737">
    <property type="term" value="C:cytoplasm"/>
    <property type="evidence" value="ECO:0007669"/>
    <property type="project" value="UniProtKB-SubCell"/>
</dbReference>
<dbReference type="Pfam" id="PF04851">
    <property type="entry name" value="ResIII"/>
    <property type="match status" value="1"/>
</dbReference>
<dbReference type="PROSITE" id="PS50151">
    <property type="entry name" value="UVR"/>
    <property type="match status" value="1"/>
</dbReference>
<evidence type="ECO:0000256" key="7">
    <source>
        <dbReference type="ARBA" id="ARBA00022840"/>
    </source>
</evidence>
<keyword evidence="9 12" id="KW-0234">DNA repair</keyword>
<dbReference type="Pfam" id="PF12344">
    <property type="entry name" value="UvrB"/>
    <property type="match status" value="1"/>
</dbReference>
<dbReference type="Proteomes" id="UP000229307">
    <property type="component" value="Unassembled WGS sequence"/>
</dbReference>
<dbReference type="InterPro" id="IPR006935">
    <property type="entry name" value="Helicase/UvrB_N"/>
</dbReference>
<comment type="function">
    <text evidence="12">The UvrABC repair system catalyzes the recognition and processing of DNA lesions. A damage recognition complex composed of 2 UvrA and 2 UvrB subunits scans DNA for abnormalities. Upon binding of the UvrA(2)B(2) complex to a putative damaged site, the DNA wraps around one UvrB monomer. DNA wrap is dependent on ATP binding by UvrB and probably causes local melting of the DNA helix, facilitating insertion of UvrB beta-hairpin between the DNA strands. Then UvrB probes one DNA strand for the presence of a lesion. If a lesion is found the UvrA subunits dissociate and the UvrB-DNA preincision complex is formed. This complex is subsequently bound by UvrC and the second UvrB is released. If no lesion is found, the DNA wraps around the other UvrB subunit that will check the other stand for damage.</text>
</comment>
<feature type="domain" description="Helicase ATP-binding" evidence="15">
    <location>
        <begin position="24"/>
        <end position="171"/>
    </location>
</feature>
<keyword evidence="3 12" id="KW-0963">Cytoplasm</keyword>
<evidence type="ECO:0000256" key="6">
    <source>
        <dbReference type="ARBA" id="ARBA00022769"/>
    </source>
</evidence>
<keyword evidence="7 12" id="KW-0067">ATP-binding</keyword>
<dbReference type="InterPro" id="IPR001650">
    <property type="entry name" value="Helicase_C-like"/>
</dbReference>
<name>A0A2M7SDU1_9BACT</name>
<evidence type="ECO:0000259" key="16">
    <source>
        <dbReference type="PROSITE" id="PS51194"/>
    </source>
</evidence>
<dbReference type="InterPro" id="IPR027417">
    <property type="entry name" value="P-loop_NTPase"/>
</dbReference>
<dbReference type="GO" id="GO:0009380">
    <property type="term" value="C:excinuclease repair complex"/>
    <property type="evidence" value="ECO:0007669"/>
    <property type="project" value="InterPro"/>
</dbReference>
<dbReference type="GO" id="GO:0006289">
    <property type="term" value="P:nucleotide-excision repair"/>
    <property type="evidence" value="ECO:0007669"/>
    <property type="project" value="UniProtKB-UniRule"/>
</dbReference>
<dbReference type="SUPFAM" id="SSF46600">
    <property type="entry name" value="C-terminal UvrC-binding domain of UvrB"/>
    <property type="match status" value="1"/>
</dbReference>
<feature type="domain" description="Helicase C-terminal" evidence="16">
    <location>
        <begin position="432"/>
        <end position="598"/>
    </location>
</feature>
<dbReference type="InterPro" id="IPR041471">
    <property type="entry name" value="UvrB_inter"/>
</dbReference>
<comment type="domain">
    <text evidence="12">The beta-hairpin motif is involved in DNA binding.</text>
</comment>
<dbReference type="InterPro" id="IPR004807">
    <property type="entry name" value="UvrB"/>
</dbReference>
<evidence type="ECO:0000256" key="8">
    <source>
        <dbReference type="ARBA" id="ARBA00022881"/>
    </source>
</evidence>
<feature type="short sequence motif" description="Beta-hairpin" evidence="12">
    <location>
        <begin position="90"/>
        <end position="113"/>
    </location>
</feature>
<evidence type="ECO:0000259" key="14">
    <source>
        <dbReference type="PROSITE" id="PS50151"/>
    </source>
</evidence>
<dbReference type="Pfam" id="PF02151">
    <property type="entry name" value="UVR"/>
    <property type="match status" value="1"/>
</dbReference>
<dbReference type="SUPFAM" id="SSF52540">
    <property type="entry name" value="P-loop containing nucleoside triphosphate hydrolases"/>
    <property type="match status" value="2"/>
</dbReference>
<proteinExistence type="inferred from homology"/>
<dbReference type="SMART" id="SM00490">
    <property type="entry name" value="HELICc"/>
    <property type="match status" value="1"/>
</dbReference>
<gene>
    <name evidence="12" type="primary">uvrB</name>
    <name evidence="17" type="ORF">COY52_03525</name>
</gene>
<evidence type="ECO:0000256" key="9">
    <source>
        <dbReference type="ARBA" id="ARBA00023204"/>
    </source>
</evidence>
<keyword evidence="5 12" id="KW-0227">DNA damage</keyword>
<reference evidence="18" key="1">
    <citation type="submission" date="2017-09" db="EMBL/GenBank/DDBJ databases">
        <title>Depth-based differentiation of microbial function through sediment-hosted aquifers and enrichment of novel symbionts in the deep terrestrial subsurface.</title>
        <authorList>
            <person name="Probst A.J."/>
            <person name="Ladd B."/>
            <person name="Jarett J.K."/>
            <person name="Geller-Mcgrath D.E."/>
            <person name="Sieber C.M.K."/>
            <person name="Emerson J.B."/>
            <person name="Anantharaman K."/>
            <person name="Thomas B.C."/>
            <person name="Malmstrom R."/>
            <person name="Stieglmeier M."/>
            <person name="Klingl A."/>
            <person name="Woyke T."/>
            <person name="Ryan C.M."/>
            <person name="Banfield J.F."/>
        </authorList>
    </citation>
    <scope>NUCLEOTIDE SEQUENCE [LARGE SCALE GENOMIC DNA]</scope>
</reference>
<dbReference type="EMBL" id="PFMR01000097">
    <property type="protein sequence ID" value="PIZ17651.1"/>
    <property type="molecule type" value="Genomic_DNA"/>
</dbReference>
<accession>A0A2M7SDU1</accession>
<dbReference type="SMART" id="SM00487">
    <property type="entry name" value="DEXDc"/>
    <property type="match status" value="1"/>
</dbReference>
<dbReference type="InterPro" id="IPR014001">
    <property type="entry name" value="Helicase_ATP-bd"/>
</dbReference>
<evidence type="ECO:0000256" key="13">
    <source>
        <dbReference type="RuleBase" id="RU003587"/>
    </source>
</evidence>
<evidence type="ECO:0000313" key="17">
    <source>
        <dbReference type="EMBL" id="PIZ17651.1"/>
    </source>
</evidence>
<dbReference type="CDD" id="cd18790">
    <property type="entry name" value="SF2_C_UvrB"/>
    <property type="match status" value="1"/>
</dbReference>
<dbReference type="GO" id="GO:0009432">
    <property type="term" value="P:SOS response"/>
    <property type="evidence" value="ECO:0007669"/>
    <property type="project" value="UniProtKB-UniRule"/>
</dbReference>
<dbReference type="PROSITE" id="PS51192">
    <property type="entry name" value="HELICASE_ATP_BIND_1"/>
    <property type="match status" value="1"/>
</dbReference>
<evidence type="ECO:0000259" key="15">
    <source>
        <dbReference type="PROSITE" id="PS51192"/>
    </source>
</evidence>
<evidence type="ECO:0000313" key="18">
    <source>
        <dbReference type="Proteomes" id="UP000229307"/>
    </source>
</evidence>
<dbReference type="PROSITE" id="PS51194">
    <property type="entry name" value="HELICASE_CTER"/>
    <property type="match status" value="1"/>
</dbReference>
<dbReference type="Pfam" id="PF17757">
    <property type="entry name" value="UvrB_inter"/>
    <property type="match status" value="1"/>
</dbReference>
<feature type="domain" description="UVR" evidence="14">
    <location>
        <begin position="627"/>
        <end position="662"/>
    </location>
</feature>
<dbReference type="NCBIfam" id="NF003673">
    <property type="entry name" value="PRK05298.1"/>
    <property type="match status" value="1"/>
</dbReference>
<evidence type="ECO:0000256" key="12">
    <source>
        <dbReference type="HAMAP-Rule" id="MF_00204"/>
    </source>
</evidence>
<dbReference type="InterPro" id="IPR036876">
    <property type="entry name" value="UVR_dom_sf"/>
</dbReference>
<dbReference type="AlphaFoldDB" id="A0A2M7SDU1"/>
<dbReference type="Gene3D" id="3.40.50.300">
    <property type="entry name" value="P-loop containing nucleotide triphosphate hydrolases"/>
    <property type="match status" value="3"/>
</dbReference>
<dbReference type="Gene3D" id="4.10.860.10">
    <property type="entry name" value="UVR domain"/>
    <property type="match status" value="1"/>
</dbReference>
<dbReference type="PANTHER" id="PTHR24029">
    <property type="entry name" value="UVRABC SYSTEM PROTEIN B"/>
    <property type="match status" value="1"/>
</dbReference>
<evidence type="ECO:0000256" key="10">
    <source>
        <dbReference type="ARBA" id="ARBA00026033"/>
    </source>
</evidence>
<dbReference type="GO" id="GO:0016887">
    <property type="term" value="F:ATP hydrolysis activity"/>
    <property type="evidence" value="ECO:0007669"/>
    <property type="project" value="InterPro"/>
</dbReference>
<dbReference type="Pfam" id="PF00271">
    <property type="entry name" value="Helicase_C"/>
    <property type="match status" value="1"/>
</dbReference>
<evidence type="ECO:0000256" key="1">
    <source>
        <dbReference type="ARBA" id="ARBA00004496"/>
    </source>
</evidence>
<dbReference type="CDD" id="cd17916">
    <property type="entry name" value="DEXHc_UvrB"/>
    <property type="match status" value="1"/>
</dbReference>
<sequence>MKFKLAAPFKPAGGQPDAVEKLVKGISSGMRFQTLLGVTGSGKTYTLANVIEKIQKPVLVMSHNKTLAAQLYSEFSSFFPENAVRYFVSFYDYYQPEAYLPGTDTYIEKDADLNEEIDRLRLLATESLMERDDVIIVASVSCIYSLGSPFDYRQLHIKLKKGMFISRDTIARRLVDIQYQRNEIDFRRGKFRMRGDTIEIFPAYTEEPLRVELFGDEIKRISVIHPVSAEILEEREEASVYPAKHFVTTRPQLQSALGNIRNELKERLGELRSENRLVEAQRLEQRANYDLEMLEEIGHCSGIENYSAHLSGRKPGERPFCLIDYYCKEGLPAQFLTIIDESHVSIPQIGGMYEGDRSRKETLVEYGFRLPSCLDNRPLKWKEFEDLIGQTVFVSATPGQYELKNSKQVVELVIRPTFLVDPPVSVRPVKNQVDDLIAEIRKRVEKKQRVLVTTLTKKMAEDLTDYLRDLDIKVKYLHSEVETLDRIEILRDLRLGKFDCLIGINLLREGLDLPEVACVAILDADKEGFLHSINSLIQISGRTARNIDGEVIMYADRMTSGIRGAVSEMERRRKVQLEYNREHGITPRSIYKTQEEILEATKIASFVREKDAVELGLGGKTGLIKKGEILRFLYKEMGRHAAKLEFEKAAKVRDEIRKISGDTPNPVYFKLKK</sequence>
<keyword evidence="8 12" id="KW-0267">Excision nuclease</keyword>
<evidence type="ECO:0000256" key="3">
    <source>
        <dbReference type="ARBA" id="ARBA00022490"/>
    </source>
</evidence>
<protein>
    <recommendedName>
        <fullName evidence="11 12">UvrABC system protein B</fullName>
        <shortName evidence="12">Protein UvrB</shortName>
    </recommendedName>
    <alternativeName>
        <fullName evidence="12">Excinuclease ABC subunit B</fullName>
    </alternativeName>
</protein>
<keyword evidence="4 12" id="KW-0547">Nucleotide-binding</keyword>
<dbReference type="NCBIfam" id="TIGR00631">
    <property type="entry name" value="uvrb"/>
    <property type="match status" value="1"/>
</dbReference>
<dbReference type="GO" id="GO:0005524">
    <property type="term" value="F:ATP binding"/>
    <property type="evidence" value="ECO:0007669"/>
    <property type="project" value="UniProtKB-UniRule"/>
</dbReference>
<dbReference type="GO" id="GO:0003677">
    <property type="term" value="F:DNA binding"/>
    <property type="evidence" value="ECO:0007669"/>
    <property type="project" value="UniProtKB-UniRule"/>
</dbReference>
<dbReference type="GO" id="GO:0009381">
    <property type="term" value="F:excinuclease ABC activity"/>
    <property type="evidence" value="ECO:0007669"/>
    <property type="project" value="UniProtKB-UniRule"/>
</dbReference>
<evidence type="ECO:0000256" key="5">
    <source>
        <dbReference type="ARBA" id="ARBA00022763"/>
    </source>
</evidence>
<evidence type="ECO:0000256" key="2">
    <source>
        <dbReference type="ARBA" id="ARBA00008533"/>
    </source>
</evidence>
<dbReference type="PANTHER" id="PTHR24029:SF0">
    <property type="entry name" value="UVRABC SYSTEM PROTEIN B"/>
    <property type="match status" value="1"/>
</dbReference>
<comment type="caution">
    <text evidence="17">The sequence shown here is derived from an EMBL/GenBank/DDBJ whole genome shotgun (WGS) entry which is preliminary data.</text>
</comment>
<dbReference type="InterPro" id="IPR024759">
    <property type="entry name" value="UvrB_YAD/RRR_dom"/>
</dbReference>
<comment type="subunit">
    <text evidence="10 12 13">Forms a heterotetramer with UvrA during the search for lesions. Interacts with UvrC in an incision complex.</text>
</comment>
<organism evidence="17 18">
    <name type="scientific">Candidatus Desantisbacteria bacterium CG_4_10_14_0_8_um_filter_48_22</name>
    <dbReference type="NCBI Taxonomy" id="1974543"/>
    <lineage>
        <taxon>Bacteria</taxon>
        <taxon>Candidatus Desantisiibacteriota</taxon>
    </lineage>
</organism>
<feature type="binding site" evidence="12">
    <location>
        <begin position="37"/>
        <end position="44"/>
    </location>
    <ligand>
        <name>ATP</name>
        <dbReference type="ChEBI" id="CHEBI:30616"/>
    </ligand>
</feature>
<comment type="subcellular location">
    <subcellularLocation>
        <location evidence="1 12 13">Cytoplasm</location>
    </subcellularLocation>
</comment>
<dbReference type="InterPro" id="IPR001943">
    <property type="entry name" value="UVR_dom"/>
</dbReference>
<comment type="similarity">
    <text evidence="2 12 13">Belongs to the UvrB family.</text>
</comment>
<keyword evidence="12 13" id="KW-0742">SOS response</keyword>
<keyword evidence="6 12" id="KW-0228">DNA excision</keyword>
<dbReference type="HAMAP" id="MF_00204">
    <property type="entry name" value="UvrB"/>
    <property type="match status" value="1"/>
</dbReference>
<evidence type="ECO:0000256" key="4">
    <source>
        <dbReference type="ARBA" id="ARBA00022741"/>
    </source>
</evidence>